<accession>A0A1X6ZWT4</accession>
<dbReference type="InterPro" id="IPR002938">
    <property type="entry name" value="FAD-bd"/>
</dbReference>
<gene>
    <name evidence="4" type="primary">xlnD_3</name>
    <name evidence="4" type="ORF">ROJ8625_03227</name>
</gene>
<dbReference type="GO" id="GO:0071949">
    <property type="term" value="F:FAD binding"/>
    <property type="evidence" value="ECO:0007669"/>
    <property type="project" value="InterPro"/>
</dbReference>
<dbReference type="InterPro" id="IPR036188">
    <property type="entry name" value="FAD/NAD-bd_sf"/>
</dbReference>
<dbReference type="InterPro" id="IPR050493">
    <property type="entry name" value="FAD-dep_Monooxygenase_BioMet"/>
</dbReference>
<dbReference type="PANTHER" id="PTHR13789">
    <property type="entry name" value="MONOOXYGENASE"/>
    <property type="match status" value="1"/>
</dbReference>
<dbReference type="AlphaFoldDB" id="A0A1X6ZWT4"/>
<evidence type="ECO:0000256" key="1">
    <source>
        <dbReference type="ARBA" id="ARBA00023002"/>
    </source>
</evidence>
<dbReference type="RefSeq" id="WP_085792916.1">
    <property type="nucleotide sequence ID" value="NZ_FWFK01000006.1"/>
</dbReference>
<dbReference type="OrthoDB" id="4230779at2"/>
<protein>
    <submittedName>
        <fullName evidence="4">3-hydroxybenzoate 6-hydroxylase 1</fullName>
        <ecNumber evidence="4">1.14.13.24</ecNumber>
    </submittedName>
</protein>
<keyword evidence="2" id="KW-0503">Monooxygenase</keyword>
<dbReference type="Gene3D" id="3.50.50.60">
    <property type="entry name" value="FAD/NAD(P)-binding domain"/>
    <property type="match status" value="1"/>
</dbReference>
<keyword evidence="5" id="KW-1185">Reference proteome</keyword>
<keyword evidence="1 4" id="KW-0560">Oxidoreductase</keyword>
<evidence type="ECO:0000256" key="2">
    <source>
        <dbReference type="ARBA" id="ARBA00023033"/>
    </source>
</evidence>
<dbReference type="PANTHER" id="PTHR13789:SF268">
    <property type="entry name" value="5-METHYLPHENAZINE-1-CARBOXYLATE 1-MONOOXYGENASE"/>
    <property type="match status" value="1"/>
</dbReference>
<feature type="domain" description="FAD-binding" evidence="3">
    <location>
        <begin position="14"/>
        <end position="368"/>
    </location>
</feature>
<dbReference type="EC" id="1.14.13.24" evidence="4"/>
<dbReference type="EMBL" id="FWFK01000006">
    <property type="protein sequence ID" value="SLN63772.1"/>
    <property type="molecule type" value="Genomic_DNA"/>
</dbReference>
<proteinExistence type="predicted"/>
<name>A0A1X6ZWT4_9RHOB</name>
<evidence type="ECO:0000313" key="4">
    <source>
        <dbReference type="EMBL" id="SLN63772.1"/>
    </source>
</evidence>
<dbReference type="SUPFAM" id="SSF51905">
    <property type="entry name" value="FAD/NAD(P)-binding domain"/>
    <property type="match status" value="1"/>
</dbReference>
<dbReference type="SUPFAM" id="SSF54373">
    <property type="entry name" value="FAD-linked reductases, C-terminal domain"/>
    <property type="match status" value="1"/>
</dbReference>
<evidence type="ECO:0000259" key="3">
    <source>
        <dbReference type="Pfam" id="PF01494"/>
    </source>
</evidence>
<dbReference type="Pfam" id="PF01494">
    <property type="entry name" value="FAD_binding_3"/>
    <property type="match status" value="1"/>
</dbReference>
<organism evidence="4 5">
    <name type="scientific">Roseivivax jejudonensis</name>
    <dbReference type="NCBI Taxonomy" id="1529041"/>
    <lineage>
        <taxon>Bacteria</taxon>
        <taxon>Pseudomonadati</taxon>
        <taxon>Pseudomonadota</taxon>
        <taxon>Alphaproteobacteria</taxon>
        <taxon>Rhodobacterales</taxon>
        <taxon>Roseobacteraceae</taxon>
        <taxon>Roseivivax</taxon>
    </lineage>
</organism>
<dbReference type="GO" id="GO:0018669">
    <property type="term" value="F:3-hydroxybenzoate 6-monooxygenase activity"/>
    <property type="evidence" value="ECO:0007669"/>
    <property type="project" value="UniProtKB-EC"/>
</dbReference>
<dbReference type="Gene3D" id="3.30.9.30">
    <property type="match status" value="1"/>
</dbReference>
<reference evidence="4 5" key="1">
    <citation type="submission" date="2017-03" db="EMBL/GenBank/DDBJ databases">
        <authorList>
            <person name="Afonso C.L."/>
            <person name="Miller P.J."/>
            <person name="Scott M.A."/>
            <person name="Spackman E."/>
            <person name="Goraichik I."/>
            <person name="Dimitrov K.M."/>
            <person name="Suarez D.L."/>
            <person name="Swayne D.E."/>
        </authorList>
    </citation>
    <scope>NUCLEOTIDE SEQUENCE [LARGE SCALE GENOMIC DNA]</scope>
    <source>
        <strain evidence="4 5">CECT 8625</strain>
    </source>
</reference>
<dbReference type="NCBIfam" id="NF005720">
    <property type="entry name" value="PRK07538.1"/>
    <property type="match status" value="1"/>
</dbReference>
<sequence length="425" mass="46857">MTHAHQTDTPDLVTDAIVIGGGIGGLTAALFLERHGIPAEVFERSAAINELGVGINLMPQAIATWAEIGLLDDIEAAGIAPDHLYYRTKSGATAWDEPRGRAAGLPYPQVSIHRGRLQGVLHRAYEARRPGHVHCDRKFVGYEEREECVIATFEARDGSRYTVEGQVLIGADGIHSALRARLYRDEGRPRWSGRIMWRGTADWPAFGDGRSFVIAGDIDTRLVLFPIGAGESPDTRLTNWVLVHRMAEDGAAWEGTQDWQNRADRDQCLAAVRSFDLPDLDVSALVAATGDILEYPMSDRDPLEAWSFGRVTLLGDAAHPMYPFGGNGSAQAALDARALAEALSHAPDPVQALRVYEEARRERVYEVVLTNRKGGPERVIDVVEERMRRDGVAPEDIPVEERREIVHAYAKLAGYAKDQLERRAS</sequence>
<dbReference type="Proteomes" id="UP000193570">
    <property type="component" value="Unassembled WGS sequence"/>
</dbReference>
<evidence type="ECO:0000313" key="5">
    <source>
        <dbReference type="Proteomes" id="UP000193570"/>
    </source>
</evidence>
<dbReference type="PRINTS" id="PR00420">
    <property type="entry name" value="RNGMNOXGNASE"/>
</dbReference>